<feature type="active site" evidence="5">
    <location>
        <position position="15"/>
    </location>
</feature>
<keyword evidence="6" id="KW-0460">Magnesium</keyword>
<feature type="binding site" evidence="6">
    <location>
        <position position="274"/>
    </location>
    <ligand>
        <name>Mg(2+)</name>
        <dbReference type="ChEBI" id="CHEBI:18420"/>
        <label>1</label>
    </ligand>
</feature>
<dbReference type="SUPFAM" id="SSF56059">
    <property type="entry name" value="Glutathione synthetase ATP-binding domain-like"/>
    <property type="match status" value="1"/>
</dbReference>
<dbReference type="GO" id="GO:0071555">
    <property type="term" value="P:cell wall organization"/>
    <property type="evidence" value="ECO:0007669"/>
    <property type="project" value="UniProtKB-KW"/>
</dbReference>
<dbReference type="InterPro" id="IPR011761">
    <property type="entry name" value="ATP-grasp"/>
</dbReference>
<dbReference type="GO" id="GO:0005524">
    <property type="term" value="F:ATP binding"/>
    <property type="evidence" value="ECO:0007669"/>
    <property type="project" value="UniProtKB-UniRule"/>
</dbReference>
<keyword evidence="7" id="KW-0067">ATP-binding</keyword>
<dbReference type="InterPro" id="IPR013815">
    <property type="entry name" value="ATP_grasp_subdomain_1"/>
</dbReference>
<dbReference type="InterPro" id="IPR011127">
    <property type="entry name" value="Dala_Dala_lig_N"/>
</dbReference>
<dbReference type="Proteomes" id="UP000178091">
    <property type="component" value="Unassembled WGS sequence"/>
</dbReference>
<comment type="catalytic activity">
    <reaction evidence="4">
        <text>2 D-alanine + ATP = D-alanyl-D-alanine + ADP + phosphate + H(+)</text>
        <dbReference type="Rhea" id="RHEA:11224"/>
        <dbReference type="ChEBI" id="CHEBI:15378"/>
        <dbReference type="ChEBI" id="CHEBI:30616"/>
        <dbReference type="ChEBI" id="CHEBI:43474"/>
        <dbReference type="ChEBI" id="CHEBI:57416"/>
        <dbReference type="ChEBI" id="CHEBI:57822"/>
        <dbReference type="ChEBI" id="CHEBI:456216"/>
        <dbReference type="EC" id="6.3.2.4"/>
    </reaction>
</comment>
<sequence>MRTVVGVLRGGPSSEYNVSLKSGASVLNALDRERYDPRDIFIDRQGAWHMHGVEATPARALRGVDVAVNMIHGEYGEDGSLHQVLDALAVPYTGSSAAVSKLVFNKHLTREAVQKFGVKVPHGVVVKYPKRGAEDLEELARRLFTRLPQPSIVKPVTGGSSVGMTIAEDFHTLLWGLEHAFQYSPQVLVEEFIRGREATVGVIDDFRNEKTYTLMPVEIIPPPHHKFFSYDAKYSGETLERVPSHFTHEQKQDLMNIAKAVHENLGLSHYSRSDFIVSRRGIYFLEINNSAGVGMTEESLMPKAIKAVGSKLSEFFEHVINLARR</sequence>
<dbReference type="Gene3D" id="3.40.50.20">
    <property type="match status" value="1"/>
</dbReference>
<dbReference type="PIRSF" id="PIRSF039102">
    <property type="entry name" value="Ddl/VanB"/>
    <property type="match status" value="1"/>
</dbReference>
<keyword evidence="4" id="KW-0573">Peptidoglycan synthesis</keyword>
<dbReference type="InterPro" id="IPR005905">
    <property type="entry name" value="D_ala_D_ala"/>
</dbReference>
<comment type="function">
    <text evidence="4">Cell wall formation.</text>
</comment>
<dbReference type="PANTHER" id="PTHR23132:SF23">
    <property type="entry name" value="D-ALANINE--D-ALANINE LIGASE B"/>
    <property type="match status" value="1"/>
</dbReference>
<evidence type="ECO:0000256" key="4">
    <source>
        <dbReference type="HAMAP-Rule" id="MF_00047"/>
    </source>
</evidence>
<dbReference type="Gene3D" id="3.30.470.20">
    <property type="entry name" value="ATP-grasp fold, B domain"/>
    <property type="match status" value="1"/>
</dbReference>
<dbReference type="PANTHER" id="PTHR23132">
    <property type="entry name" value="D-ALANINE--D-ALANINE LIGASE"/>
    <property type="match status" value="1"/>
</dbReference>
<keyword evidence="4" id="KW-0963">Cytoplasm</keyword>
<keyword evidence="4" id="KW-0133">Cell shape</keyword>
<dbReference type="GO" id="GO:0008716">
    <property type="term" value="F:D-alanine-D-alanine ligase activity"/>
    <property type="evidence" value="ECO:0007669"/>
    <property type="project" value="UniProtKB-UniRule"/>
</dbReference>
<evidence type="ECO:0000256" key="3">
    <source>
        <dbReference type="ARBA" id="ARBA00023316"/>
    </source>
</evidence>
<dbReference type="GO" id="GO:0005737">
    <property type="term" value="C:cytoplasm"/>
    <property type="evidence" value="ECO:0007669"/>
    <property type="project" value="UniProtKB-SubCell"/>
</dbReference>
<evidence type="ECO:0000256" key="2">
    <source>
        <dbReference type="ARBA" id="ARBA00022598"/>
    </source>
</evidence>
<comment type="subcellular location">
    <subcellularLocation>
        <location evidence="4">Cytoplasm</location>
    </subcellularLocation>
</comment>
<gene>
    <name evidence="4" type="primary">ddl</name>
    <name evidence="9" type="ORF">A3F55_01485</name>
</gene>
<dbReference type="GO" id="GO:0046872">
    <property type="term" value="F:metal ion binding"/>
    <property type="evidence" value="ECO:0007669"/>
    <property type="project" value="UniProtKB-KW"/>
</dbReference>
<reference evidence="9 10" key="1">
    <citation type="journal article" date="2016" name="Nat. Commun.">
        <title>Thousands of microbial genomes shed light on interconnected biogeochemical processes in an aquifer system.</title>
        <authorList>
            <person name="Anantharaman K."/>
            <person name="Brown C.T."/>
            <person name="Hug L.A."/>
            <person name="Sharon I."/>
            <person name="Castelle C.J."/>
            <person name="Probst A.J."/>
            <person name="Thomas B.C."/>
            <person name="Singh A."/>
            <person name="Wilkins M.J."/>
            <person name="Karaoz U."/>
            <person name="Brodie E.L."/>
            <person name="Williams K.H."/>
            <person name="Hubbard S.S."/>
            <person name="Banfield J.F."/>
        </authorList>
    </citation>
    <scope>NUCLEOTIDE SEQUENCE [LARGE SCALE GENOMIC DNA]</scope>
</reference>
<evidence type="ECO:0000256" key="7">
    <source>
        <dbReference type="PROSITE-ProRule" id="PRU00409"/>
    </source>
</evidence>
<evidence type="ECO:0000259" key="8">
    <source>
        <dbReference type="PROSITE" id="PS50975"/>
    </source>
</evidence>
<dbReference type="GO" id="GO:0009252">
    <property type="term" value="P:peptidoglycan biosynthetic process"/>
    <property type="evidence" value="ECO:0007669"/>
    <property type="project" value="UniProtKB-UniRule"/>
</dbReference>
<comment type="similarity">
    <text evidence="1 4">Belongs to the D-alanine--D-alanine ligase family.</text>
</comment>
<dbReference type="InterPro" id="IPR016185">
    <property type="entry name" value="PreATP-grasp_dom_sf"/>
</dbReference>
<accession>A0A1F4XRJ7</accession>
<protein>
    <recommendedName>
        <fullName evidence="4">D-alanine--D-alanine ligase</fullName>
        <ecNumber evidence="4">6.3.2.4</ecNumber>
    </recommendedName>
    <alternativeName>
        <fullName evidence="4">D-Ala-D-Ala ligase</fullName>
    </alternativeName>
    <alternativeName>
        <fullName evidence="4">D-alanylalanine synthetase</fullName>
    </alternativeName>
</protein>
<dbReference type="PROSITE" id="PS50975">
    <property type="entry name" value="ATP_GRASP"/>
    <property type="match status" value="1"/>
</dbReference>
<keyword evidence="7" id="KW-0547">Nucleotide-binding</keyword>
<feature type="binding site" evidence="6">
    <location>
        <position position="288"/>
    </location>
    <ligand>
        <name>Mg(2+)</name>
        <dbReference type="ChEBI" id="CHEBI:18420"/>
        <label>2</label>
    </ligand>
</feature>
<comment type="cofactor">
    <cofactor evidence="6">
        <name>Mg(2+)</name>
        <dbReference type="ChEBI" id="CHEBI:18420"/>
    </cofactor>
    <cofactor evidence="6">
        <name>Mn(2+)</name>
        <dbReference type="ChEBI" id="CHEBI:29035"/>
    </cofactor>
    <text evidence="6">Binds 2 magnesium or manganese ions per subunit.</text>
</comment>
<feature type="active site" evidence="5">
    <location>
        <position position="299"/>
    </location>
</feature>
<dbReference type="SUPFAM" id="SSF52440">
    <property type="entry name" value="PreATP-grasp domain"/>
    <property type="match status" value="1"/>
</dbReference>
<evidence type="ECO:0000313" key="10">
    <source>
        <dbReference type="Proteomes" id="UP000178091"/>
    </source>
</evidence>
<evidence type="ECO:0000256" key="6">
    <source>
        <dbReference type="PIRSR" id="PIRSR039102-3"/>
    </source>
</evidence>
<comment type="caution">
    <text evidence="9">The sequence shown here is derived from an EMBL/GenBank/DDBJ whole genome shotgun (WGS) entry which is preliminary data.</text>
</comment>
<dbReference type="UniPathway" id="UPA00219"/>
<dbReference type="GO" id="GO:0008360">
    <property type="term" value="P:regulation of cell shape"/>
    <property type="evidence" value="ECO:0007669"/>
    <property type="project" value="UniProtKB-KW"/>
</dbReference>
<keyword evidence="3 4" id="KW-0961">Cell wall biogenesis/degradation</keyword>
<proteinExistence type="inferred from homology"/>
<dbReference type="AlphaFoldDB" id="A0A1F4XRJ7"/>
<feature type="active site" evidence="5">
    <location>
        <position position="160"/>
    </location>
</feature>
<keyword evidence="2 4" id="KW-0436">Ligase</keyword>
<dbReference type="Pfam" id="PF01820">
    <property type="entry name" value="Dala_Dala_lig_N"/>
    <property type="match status" value="1"/>
</dbReference>
<feature type="binding site" evidence="6">
    <location>
        <position position="286"/>
    </location>
    <ligand>
        <name>Mg(2+)</name>
        <dbReference type="ChEBI" id="CHEBI:18420"/>
        <label>2</label>
    </ligand>
</feature>
<keyword evidence="6" id="KW-0464">Manganese</keyword>
<dbReference type="Gene3D" id="3.30.1490.20">
    <property type="entry name" value="ATP-grasp fold, A domain"/>
    <property type="match status" value="1"/>
</dbReference>
<name>A0A1F4XRJ7_9BACT</name>
<evidence type="ECO:0000313" key="9">
    <source>
        <dbReference type="EMBL" id="OGC84327.1"/>
    </source>
</evidence>
<feature type="domain" description="ATP-grasp" evidence="8">
    <location>
        <begin position="110"/>
        <end position="321"/>
    </location>
</feature>
<dbReference type="Pfam" id="PF07478">
    <property type="entry name" value="Dala_Dala_lig_C"/>
    <property type="match status" value="1"/>
</dbReference>
<dbReference type="InterPro" id="IPR011095">
    <property type="entry name" value="Dala_Dala_lig_C"/>
</dbReference>
<dbReference type="EMBL" id="MEWW01000017">
    <property type="protein sequence ID" value="OGC84327.1"/>
    <property type="molecule type" value="Genomic_DNA"/>
</dbReference>
<evidence type="ECO:0000256" key="1">
    <source>
        <dbReference type="ARBA" id="ARBA00010871"/>
    </source>
</evidence>
<evidence type="ECO:0000256" key="5">
    <source>
        <dbReference type="PIRSR" id="PIRSR039102-1"/>
    </source>
</evidence>
<organism evidence="9 10">
    <name type="scientific">Candidatus Adlerbacteria bacterium RIFCSPHIGHO2_12_FULL_53_18</name>
    <dbReference type="NCBI Taxonomy" id="1797242"/>
    <lineage>
        <taxon>Bacteria</taxon>
        <taxon>Candidatus Adleribacteriota</taxon>
    </lineage>
</organism>
<dbReference type="HAMAP" id="MF_00047">
    <property type="entry name" value="Dala_Dala_lig"/>
    <property type="match status" value="1"/>
</dbReference>
<feature type="binding site" evidence="6">
    <location>
        <position position="286"/>
    </location>
    <ligand>
        <name>Mg(2+)</name>
        <dbReference type="ChEBI" id="CHEBI:18420"/>
        <label>1</label>
    </ligand>
</feature>
<comment type="pathway">
    <text evidence="4">Cell wall biogenesis; peptidoglycan biosynthesis.</text>
</comment>
<dbReference type="EC" id="6.3.2.4" evidence="4"/>
<keyword evidence="6" id="KW-0479">Metal-binding</keyword>